<dbReference type="OrthoDB" id="1109239at2"/>
<dbReference type="STRING" id="1484053.SAMN05444274_101183"/>
<evidence type="ECO:0000256" key="2">
    <source>
        <dbReference type="ARBA" id="ARBA00022448"/>
    </source>
</evidence>
<evidence type="ECO:0000256" key="4">
    <source>
        <dbReference type="ARBA" id="ARBA00022692"/>
    </source>
</evidence>
<reference evidence="15 16" key="1">
    <citation type="submission" date="2016-11" db="EMBL/GenBank/DDBJ databases">
        <authorList>
            <person name="Jaros S."/>
            <person name="Januszkiewicz K."/>
            <person name="Wedrychowicz H."/>
        </authorList>
    </citation>
    <scope>NUCLEOTIDE SEQUENCE [LARGE SCALE GENOMIC DNA]</scope>
    <source>
        <strain evidence="15 16">DSM 26910</strain>
    </source>
</reference>
<dbReference type="InterPro" id="IPR012910">
    <property type="entry name" value="Plug_dom"/>
</dbReference>
<dbReference type="Gene3D" id="2.40.170.20">
    <property type="entry name" value="TonB-dependent receptor, beta-barrel domain"/>
    <property type="match status" value="1"/>
</dbReference>
<keyword evidence="8 15" id="KW-0675">Receptor</keyword>
<evidence type="ECO:0000256" key="5">
    <source>
        <dbReference type="ARBA" id="ARBA00022729"/>
    </source>
</evidence>
<dbReference type="EMBL" id="FQUM01000001">
    <property type="protein sequence ID" value="SHE36943.1"/>
    <property type="molecule type" value="Genomic_DNA"/>
</dbReference>
<dbReference type="InterPro" id="IPR036942">
    <property type="entry name" value="Beta-barrel_TonB_sf"/>
</dbReference>
<dbReference type="InterPro" id="IPR008969">
    <property type="entry name" value="CarboxyPept-like_regulatory"/>
</dbReference>
<dbReference type="Pfam" id="PF00593">
    <property type="entry name" value="TonB_dep_Rec_b-barrel"/>
    <property type="match status" value="1"/>
</dbReference>
<dbReference type="Pfam" id="PF07715">
    <property type="entry name" value="Plug"/>
    <property type="match status" value="1"/>
</dbReference>
<dbReference type="SUPFAM" id="SSF56935">
    <property type="entry name" value="Porins"/>
    <property type="match status" value="1"/>
</dbReference>
<accession>A0A1M4SXK3</accession>
<evidence type="ECO:0000256" key="12">
    <source>
        <dbReference type="SAM" id="SignalP"/>
    </source>
</evidence>
<dbReference type="InterPro" id="IPR039426">
    <property type="entry name" value="TonB-dep_rcpt-like"/>
</dbReference>
<comment type="subcellular location">
    <subcellularLocation>
        <location evidence="1 10">Cell outer membrane</location>
        <topology evidence="1 10">Multi-pass membrane protein</topology>
    </subcellularLocation>
</comment>
<dbReference type="PROSITE" id="PS52016">
    <property type="entry name" value="TONB_DEPENDENT_REC_3"/>
    <property type="match status" value="1"/>
</dbReference>
<evidence type="ECO:0000313" key="15">
    <source>
        <dbReference type="EMBL" id="SHE36943.1"/>
    </source>
</evidence>
<evidence type="ECO:0000256" key="8">
    <source>
        <dbReference type="ARBA" id="ARBA00023170"/>
    </source>
</evidence>
<dbReference type="PANTHER" id="PTHR30069">
    <property type="entry name" value="TONB-DEPENDENT OUTER MEMBRANE RECEPTOR"/>
    <property type="match status" value="1"/>
</dbReference>
<dbReference type="Pfam" id="PF13715">
    <property type="entry name" value="CarbopepD_reg_2"/>
    <property type="match status" value="1"/>
</dbReference>
<evidence type="ECO:0000256" key="9">
    <source>
        <dbReference type="ARBA" id="ARBA00023237"/>
    </source>
</evidence>
<evidence type="ECO:0000256" key="1">
    <source>
        <dbReference type="ARBA" id="ARBA00004571"/>
    </source>
</evidence>
<dbReference type="AlphaFoldDB" id="A0A1M4SXK3"/>
<sequence length="739" mass="83960">MKILGIVLLMSLPFVTFSQVLEGTVYGNEDGEKQPLPGVNIYWQGTNRGVASVGDGSFKIKKGPRDHMLVFSFVGYEHQEIHVHDLDPVEVILEPNIELGEVKVVHKNRGTYLSAIDPIQTERINGAELHKAACCNLAESFETNPSVDVSYSDAVTGAKQIRLLGLEGTYSLLQIENMPNLRGLATNFGLTYVPGPWMESIQISKGAASVLNGYESIAGQINAEYKKPDADEKLFLNTFFGASGRLEFNGNGNIRVYKDVLSTGIFVHASDQSKKNDESGNGFLDEPLSRQIQVMNRWKYNNHKGYMAQAGFNVLTEDRLGGQTAFERGMEPLITNPYGINIENDRLEGFFKTGYVWPNQRTALAWMSNFSRHETRSFYGLNHYDADETRFYANAVLTRDLDKSGAHSLNAGVSFIYDSFNESLYDNKMEHKEQVPGVFAEYTLKPSDHFTFMTGIRADFHNLFGTFVTPRMHLRYMINDHVTIRANAGRGYRTANVISENNYLLASSRELKWIENVFQEKAWNYGLALVQKYTLWERELQLNAEYFRTDFQTQLVVDRETSASNIILAPLDGKSYSNSLQFDVRYEPVERLDILVAYRHNDVKQTIAGRLMEKPLISRYKGLINLNYTTNLKKWMFDYTVQFNGGGRIARYPTENLSIASASDDDEFSPYTVMNAQVTKYFRYWNIYLGAENFTDFKQKNPVAGADDPFGPRFDATNVWGPIKGRRVYLGLRFSLNHQ</sequence>
<evidence type="ECO:0000259" key="13">
    <source>
        <dbReference type="Pfam" id="PF00593"/>
    </source>
</evidence>
<dbReference type="GO" id="GO:0044718">
    <property type="term" value="P:siderophore transmembrane transport"/>
    <property type="evidence" value="ECO:0007669"/>
    <property type="project" value="TreeGrafter"/>
</dbReference>
<keyword evidence="2 10" id="KW-0813">Transport</keyword>
<evidence type="ECO:0000256" key="7">
    <source>
        <dbReference type="ARBA" id="ARBA00023136"/>
    </source>
</evidence>
<evidence type="ECO:0000259" key="14">
    <source>
        <dbReference type="Pfam" id="PF07715"/>
    </source>
</evidence>
<evidence type="ECO:0000313" key="16">
    <source>
        <dbReference type="Proteomes" id="UP000184164"/>
    </source>
</evidence>
<keyword evidence="6 11" id="KW-0798">TonB box</keyword>
<keyword evidence="3 10" id="KW-1134">Transmembrane beta strand</keyword>
<feature type="domain" description="TonB-dependent receptor-like beta-barrel" evidence="13">
    <location>
        <begin position="352"/>
        <end position="693"/>
    </location>
</feature>
<organism evidence="15 16">
    <name type="scientific">Mariniphaga anaerophila</name>
    <dbReference type="NCBI Taxonomy" id="1484053"/>
    <lineage>
        <taxon>Bacteria</taxon>
        <taxon>Pseudomonadati</taxon>
        <taxon>Bacteroidota</taxon>
        <taxon>Bacteroidia</taxon>
        <taxon>Marinilabiliales</taxon>
        <taxon>Prolixibacteraceae</taxon>
        <taxon>Mariniphaga</taxon>
    </lineage>
</organism>
<keyword evidence="7 10" id="KW-0472">Membrane</keyword>
<dbReference type="InterPro" id="IPR037066">
    <property type="entry name" value="Plug_dom_sf"/>
</dbReference>
<feature type="chain" id="PRO_5009907410" evidence="12">
    <location>
        <begin position="19"/>
        <end position="739"/>
    </location>
</feature>
<keyword evidence="16" id="KW-1185">Reference proteome</keyword>
<protein>
    <submittedName>
        <fullName evidence="15">Outer membrane receptor for ferrienterochelin and colicins</fullName>
    </submittedName>
</protein>
<proteinExistence type="inferred from homology"/>
<gene>
    <name evidence="15" type="ORF">SAMN05444274_101183</name>
</gene>
<dbReference type="Proteomes" id="UP000184164">
    <property type="component" value="Unassembled WGS sequence"/>
</dbReference>
<name>A0A1M4SXK3_9BACT</name>
<keyword evidence="4 10" id="KW-0812">Transmembrane</keyword>
<evidence type="ECO:0000256" key="6">
    <source>
        <dbReference type="ARBA" id="ARBA00023077"/>
    </source>
</evidence>
<dbReference type="InterPro" id="IPR000531">
    <property type="entry name" value="Beta-barrel_TonB"/>
</dbReference>
<dbReference type="SUPFAM" id="SSF49464">
    <property type="entry name" value="Carboxypeptidase regulatory domain-like"/>
    <property type="match status" value="1"/>
</dbReference>
<dbReference type="PANTHER" id="PTHR30069:SF29">
    <property type="entry name" value="HEMOGLOBIN AND HEMOGLOBIN-HAPTOGLOBIN-BINDING PROTEIN 1-RELATED"/>
    <property type="match status" value="1"/>
</dbReference>
<dbReference type="RefSeq" id="WP_072998099.1">
    <property type="nucleotide sequence ID" value="NZ_FQUM01000001.1"/>
</dbReference>
<feature type="domain" description="TonB-dependent receptor plug" evidence="14">
    <location>
        <begin position="120"/>
        <end position="219"/>
    </location>
</feature>
<comment type="similarity">
    <text evidence="10 11">Belongs to the TonB-dependent receptor family.</text>
</comment>
<dbReference type="Gene3D" id="2.170.130.10">
    <property type="entry name" value="TonB-dependent receptor, plug domain"/>
    <property type="match status" value="1"/>
</dbReference>
<dbReference type="GO" id="GO:0009279">
    <property type="term" value="C:cell outer membrane"/>
    <property type="evidence" value="ECO:0007669"/>
    <property type="project" value="UniProtKB-SubCell"/>
</dbReference>
<keyword evidence="9 10" id="KW-0998">Cell outer membrane</keyword>
<evidence type="ECO:0000256" key="11">
    <source>
        <dbReference type="RuleBase" id="RU003357"/>
    </source>
</evidence>
<evidence type="ECO:0000256" key="3">
    <source>
        <dbReference type="ARBA" id="ARBA00022452"/>
    </source>
</evidence>
<keyword evidence="5 12" id="KW-0732">Signal</keyword>
<feature type="signal peptide" evidence="12">
    <location>
        <begin position="1"/>
        <end position="18"/>
    </location>
</feature>
<dbReference type="GO" id="GO:0015344">
    <property type="term" value="F:siderophore uptake transmembrane transporter activity"/>
    <property type="evidence" value="ECO:0007669"/>
    <property type="project" value="TreeGrafter"/>
</dbReference>
<evidence type="ECO:0000256" key="10">
    <source>
        <dbReference type="PROSITE-ProRule" id="PRU01360"/>
    </source>
</evidence>